<dbReference type="EMBL" id="BNAS01000006">
    <property type="protein sequence ID" value="GHH77712.1"/>
    <property type="molecule type" value="Genomic_DNA"/>
</dbReference>
<dbReference type="SUPFAM" id="SSF56281">
    <property type="entry name" value="Metallo-hydrolase/oxidoreductase"/>
    <property type="match status" value="1"/>
</dbReference>
<evidence type="ECO:0000313" key="3">
    <source>
        <dbReference type="Proteomes" id="UP000627369"/>
    </source>
</evidence>
<dbReference type="AlphaFoldDB" id="A0A919KYV6"/>
<accession>A0A919KYV6</accession>
<organism evidence="2 3">
    <name type="scientific">Promicromonospora soli</name>
    <dbReference type="NCBI Taxonomy" id="2035533"/>
    <lineage>
        <taxon>Bacteria</taxon>
        <taxon>Bacillati</taxon>
        <taxon>Actinomycetota</taxon>
        <taxon>Actinomycetes</taxon>
        <taxon>Micrococcales</taxon>
        <taxon>Promicromonosporaceae</taxon>
        <taxon>Promicromonospora</taxon>
    </lineage>
</organism>
<gene>
    <name evidence="2" type="ORF">GCM10017772_39400</name>
</gene>
<reference evidence="2" key="2">
    <citation type="submission" date="2020-09" db="EMBL/GenBank/DDBJ databases">
        <authorList>
            <person name="Sun Q."/>
            <person name="Zhou Y."/>
        </authorList>
    </citation>
    <scope>NUCLEOTIDE SEQUENCE</scope>
    <source>
        <strain evidence="2">CGMCC 4.7398</strain>
    </source>
</reference>
<dbReference type="PANTHER" id="PTHR43546:SF3">
    <property type="entry name" value="UPF0173 METAL-DEPENDENT HYDROLASE MJ1163"/>
    <property type="match status" value="1"/>
</dbReference>
<dbReference type="Pfam" id="PF13483">
    <property type="entry name" value="Lactamase_B_3"/>
    <property type="match status" value="1"/>
</dbReference>
<feature type="domain" description="Metallo-beta-lactamase" evidence="1">
    <location>
        <begin position="7"/>
        <end position="195"/>
    </location>
</feature>
<dbReference type="Proteomes" id="UP000627369">
    <property type="component" value="Unassembled WGS sequence"/>
</dbReference>
<evidence type="ECO:0000313" key="2">
    <source>
        <dbReference type="EMBL" id="GHH77712.1"/>
    </source>
</evidence>
<name>A0A919KYV6_9MICO</name>
<dbReference type="InterPro" id="IPR001279">
    <property type="entry name" value="Metallo-B-lactamas"/>
</dbReference>
<evidence type="ECO:0000259" key="1">
    <source>
        <dbReference type="SMART" id="SM00849"/>
    </source>
</evidence>
<sequence>MRLTFHGHACVSISLPDAGGTLVIDPGTFSDTASALTGAAAVLITHDHFDHVDVPTLVPFLDANPDVPVWATGPATSALREGGAPADRVHEVSPGQVLDVAGARVTVGGGDHALIHPEVPRAVNVTYLVEVDGASVFHPGDSYEVPARLPEISTGPIRRAGVDVLLVPVSAPWMKMREAIDFARSVPAGTVVPIHDVFLSEAGHALTGRWLDTSRVGGDYTYTRLSVGESLAV</sequence>
<dbReference type="RefSeq" id="WP_189670982.1">
    <property type="nucleotide sequence ID" value="NZ_BNAS01000006.1"/>
</dbReference>
<dbReference type="InterPro" id="IPR036866">
    <property type="entry name" value="RibonucZ/Hydroxyglut_hydro"/>
</dbReference>
<dbReference type="SMART" id="SM00849">
    <property type="entry name" value="Lactamase_B"/>
    <property type="match status" value="1"/>
</dbReference>
<dbReference type="Gene3D" id="3.60.15.10">
    <property type="entry name" value="Ribonuclease Z/Hydroxyacylglutathione hydrolase-like"/>
    <property type="match status" value="1"/>
</dbReference>
<reference evidence="2" key="1">
    <citation type="journal article" date="2014" name="Int. J. Syst. Evol. Microbiol.">
        <title>Complete genome sequence of Corynebacterium casei LMG S-19264T (=DSM 44701T), isolated from a smear-ripened cheese.</title>
        <authorList>
            <consortium name="US DOE Joint Genome Institute (JGI-PGF)"/>
            <person name="Walter F."/>
            <person name="Albersmeier A."/>
            <person name="Kalinowski J."/>
            <person name="Ruckert C."/>
        </authorList>
    </citation>
    <scope>NUCLEOTIDE SEQUENCE</scope>
    <source>
        <strain evidence="2">CGMCC 4.7398</strain>
    </source>
</reference>
<dbReference type="InterPro" id="IPR050114">
    <property type="entry name" value="UPF0173_UPF0282_UlaG_hydrolase"/>
</dbReference>
<dbReference type="PANTHER" id="PTHR43546">
    <property type="entry name" value="UPF0173 METAL-DEPENDENT HYDROLASE MJ1163-RELATED"/>
    <property type="match status" value="1"/>
</dbReference>
<proteinExistence type="predicted"/>
<protein>
    <recommendedName>
        <fullName evidence="1">Metallo-beta-lactamase domain-containing protein</fullName>
    </recommendedName>
</protein>
<keyword evidence="3" id="KW-1185">Reference proteome</keyword>
<comment type="caution">
    <text evidence="2">The sequence shown here is derived from an EMBL/GenBank/DDBJ whole genome shotgun (WGS) entry which is preliminary data.</text>
</comment>